<protein>
    <recommendedName>
        <fullName evidence="3">N6 adenine-specific DNA methyltransferase N-terminal domain-containing protein</fullName>
    </recommendedName>
</protein>
<evidence type="ECO:0000256" key="1">
    <source>
        <dbReference type="ARBA" id="ARBA00006594"/>
    </source>
</evidence>
<dbReference type="Pfam" id="PF12161">
    <property type="entry name" value="HsdM_N"/>
    <property type="match status" value="1"/>
</dbReference>
<dbReference type="InterPro" id="IPR022749">
    <property type="entry name" value="D12N6_MeTrfase_N"/>
</dbReference>
<comment type="caution">
    <text evidence="4">The sequence shown here is derived from an EMBL/GenBank/DDBJ whole genome shotgun (WGS) entry which is preliminary data.</text>
</comment>
<dbReference type="RefSeq" id="WP_073852550.1">
    <property type="nucleotide sequence ID" value="NZ_LVWA01000005.1"/>
</dbReference>
<sequence>MAKTTTLSAKAKADIDFENELWNAANELRGAVAENQYKDYVLSTGRYVGSEAEEDDGVPS</sequence>
<dbReference type="GO" id="GO:0009307">
    <property type="term" value="P:DNA restriction-modification system"/>
    <property type="evidence" value="ECO:0007669"/>
    <property type="project" value="UniProtKB-KW"/>
</dbReference>
<dbReference type="InterPro" id="IPR038333">
    <property type="entry name" value="T1MK-like_N_sf"/>
</dbReference>
<evidence type="ECO:0000256" key="2">
    <source>
        <dbReference type="ARBA" id="ARBA00022747"/>
    </source>
</evidence>
<keyword evidence="5" id="KW-1185">Reference proteome</keyword>
<keyword evidence="2" id="KW-0680">Restriction system</keyword>
<dbReference type="EMBL" id="LVWA01000005">
    <property type="protein sequence ID" value="OKL40447.1"/>
    <property type="molecule type" value="Genomic_DNA"/>
</dbReference>
<feature type="domain" description="N6 adenine-specific DNA methyltransferase N-terminal" evidence="3">
    <location>
        <begin position="18"/>
        <end position="42"/>
    </location>
</feature>
<gene>
    <name evidence="4" type="ORF">A3841_19275</name>
</gene>
<dbReference type="Gene3D" id="1.20.1260.30">
    <property type="match status" value="1"/>
</dbReference>
<dbReference type="Proteomes" id="UP000186551">
    <property type="component" value="Unassembled WGS sequence"/>
</dbReference>
<dbReference type="STRING" id="1797110.A3841_19275"/>
<evidence type="ECO:0000313" key="5">
    <source>
        <dbReference type="Proteomes" id="UP000186551"/>
    </source>
</evidence>
<dbReference type="AlphaFoldDB" id="A0A1Q5PE09"/>
<evidence type="ECO:0000259" key="3">
    <source>
        <dbReference type="Pfam" id="PF12161"/>
    </source>
</evidence>
<organism evidence="4 5">
    <name type="scientific">Pontibacter flavimaris</name>
    <dbReference type="NCBI Taxonomy" id="1797110"/>
    <lineage>
        <taxon>Bacteria</taxon>
        <taxon>Pseudomonadati</taxon>
        <taxon>Bacteroidota</taxon>
        <taxon>Cytophagia</taxon>
        <taxon>Cytophagales</taxon>
        <taxon>Hymenobacteraceae</taxon>
        <taxon>Pontibacter</taxon>
    </lineage>
</organism>
<evidence type="ECO:0000313" key="4">
    <source>
        <dbReference type="EMBL" id="OKL40447.1"/>
    </source>
</evidence>
<name>A0A1Q5PE09_9BACT</name>
<proteinExistence type="inferred from homology"/>
<comment type="similarity">
    <text evidence="1">Belongs to the N(4)/N(6)-methyltransferase family.</text>
</comment>
<accession>A0A1Q5PE09</accession>
<reference evidence="4 5" key="1">
    <citation type="submission" date="2016-03" db="EMBL/GenBank/DDBJ databases">
        <title>Genome sequence of Pontibacter sp. nov., of the family cytophagaceae, isolated from marine sediment of the Yellow Sea, China.</title>
        <authorList>
            <person name="Zhang G."/>
            <person name="Zhang R."/>
        </authorList>
    </citation>
    <scope>NUCLEOTIDE SEQUENCE [LARGE SCALE GENOMIC DNA]</scope>
    <source>
        <strain evidence="4 5">S10-8</strain>
    </source>
</reference>